<accession>A0A559J3B8</accession>
<reference evidence="2 3" key="1">
    <citation type="submission" date="2019-07" db="EMBL/GenBank/DDBJ databases">
        <authorList>
            <person name="Kim J."/>
        </authorList>
    </citation>
    <scope>NUCLEOTIDE SEQUENCE [LARGE SCALE GENOMIC DNA]</scope>
    <source>
        <strain evidence="2 3">N4</strain>
    </source>
</reference>
<protein>
    <submittedName>
        <fullName evidence="2">GNAT family N-acetyltransferase</fullName>
    </submittedName>
</protein>
<evidence type="ECO:0000313" key="2">
    <source>
        <dbReference type="EMBL" id="TVX94377.1"/>
    </source>
</evidence>
<dbReference type="Gene3D" id="3.40.630.30">
    <property type="match status" value="1"/>
</dbReference>
<evidence type="ECO:0000313" key="3">
    <source>
        <dbReference type="Proteomes" id="UP000318102"/>
    </source>
</evidence>
<name>A0A559J3B8_9BACL</name>
<comment type="caution">
    <text evidence="2">The sequence shown here is derived from an EMBL/GenBank/DDBJ whole genome shotgun (WGS) entry which is preliminary data.</text>
</comment>
<dbReference type="RefSeq" id="WP_144991481.1">
    <property type="nucleotide sequence ID" value="NZ_VNJK01000001.1"/>
</dbReference>
<dbReference type="Pfam" id="PF13302">
    <property type="entry name" value="Acetyltransf_3"/>
    <property type="match status" value="1"/>
</dbReference>
<dbReference type="InterPro" id="IPR000182">
    <property type="entry name" value="GNAT_dom"/>
</dbReference>
<dbReference type="SUPFAM" id="SSF55729">
    <property type="entry name" value="Acyl-CoA N-acyltransferases (Nat)"/>
    <property type="match status" value="1"/>
</dbReference>
<evidence type="ECO:0000259" key="1">
    <source>
        <dbReference type="Pfam" id="PF13302"/>
    </source>
</evidence>
<gene>
    <name evidence="2" type="ORF">FPZ44_15735</name>
</gene>
<dbReference type="PANTHER" id="PTHR43610:SF1">
    <property type="entry name" value="N-ACETYLTRANSFERASE DOMAIN-CONTAINING PROTEIN"/>
    <property type="match status" value="1"/>
</dbReference>
<dbReference type="GO" id="GO:0016747">
    <property type="term" value="F:acyltransferase activity, transferring groups other than amino-acyl groups"/>
    <property type="evidence" value="ECO:0007669"/>
    <property type="project" value="InterPro"/>
</dbReference>
<dbReference type="OrthoDB" id="9795199at2"/>
<organism evidence="2 3">
    <name type="scientific">Paenibacillus agilis</name>
    <dbReference type="NCBI Taxonomy" id="3020863"/>
    <lineage>
        <taxon>Bacteria</taxon>
        <taxon>Bacillati</taxon>
        <taxon>Bacillota</taxon>
        <taxon>Bacilli</taxon>
        <taxon>Bacillales</taxon>
        <taxon>Paenibacillaceae</taxon>
        <taxon>Paenibacillus</taxon>
    </lineage>
</organism>
<dbReference type="EMBL" id="VNJK01000001">
    <property type="protein sequence ID" value="TVX94377.1"/>
    <property type="molecule type" value="Genomic_DNA"/>
</dbReference>
<feature type="domain" description="N-acetyltransferase" evidence="1">
    <location>
        <begin position="13"/>
        <end position="150"/>
    </location>
</feature>
<keyword evidence="3" id="KW-1185">Reference proteome</keyword>
<dbReference type="Proteomes" id="UP000318102">
    <property type="component" value="Unassembled WGS sequence"/>
</dbReference>
<dbReference type="InterPro" id="IPR016181">
    <property type="entry name" value="Acyl_CoA_acyltransferase"/>
</dbReference>
<proteinExistence type="predicted"/>
<dbReference type="AlphaFoldDB" id="A0A559J3B8"/>
<dbReference type="PANTHER" id="PTHR43610">
    <property type="entry name" value="BLL6696 PROTEIN"/>
    <property type="match status" value="1"/>
</dbReference>
<sequence length="200" mass="23578">MNESIILEGEGVRLVPLEQHHAEELYEAGCYKEIWTYLPIVVNSLDDMRSWIEAALSRKKQGFEYPFAVLNKETNVCIGSTRFMNMDLQNKGLEIGWTWYTPALWRSRVNTECKYLLLQYAFEQLQLIRVQLKADTRNERSNQAIARLGAVREGILRQDRVLPDGYIRNAYIYSILDKEWPEVKQRLEQYLERIVQNESN</sequence>